<keyword evidence="20" id="KW-1185">Reference proteome</keyword>
<dbReference type="InterPro" id="IPR002088">
    <property type="entry name" value="Prenyl_trans_a"/>
</dbReference>
<comment type="catalytic activity">
    <reaction evidence="16">
        <text>geranylgeranyl diphosphate + L-cysteinyl-[protein] = S-geranylgeranyl-L-cysteinyl-[protein] + diphosphate</text>
        <dbReference type="Rhea" id="RHEA:21240"/>
        <dbReference type="Rhea" id="RHEA-COMP:10131"/>
        <dbReference type="Rhea" id="RHEA-COMP:11537"/>
        <dbReference type="ChEBI" id="CHEBI:29950"/>
        <dbReference type="ChEBI" id="CHEBI:33019"/>
        <dbReference type="ChEBI" id="CHEBI:57533"/>
        <dbReference type="ChEBI" id="CHEBI:86021"/>
        <dbReference type="EC" id="2.5.1.59"/>
    </reaction>
</comment>
<dbReference type="PANTHER" id="PTHR11129:SF1">
    <property type="entry name" value="PROTEIN FARNESYLTRANSFERASE_GERANYLGERANYLTRANSFERASE TYPE-1 SUBUNIT ALPHA"/>
    <property type="match status" value="1"/>
</dbReference>
<evidence type="ECO:0000256" key="3">
    <source>
        <dbReference type="ARBA" id="ARBA00012700"/>
    </source>
</evidence>
<keyword evidence="8" id="KW-0460">Magnesium</keyword>
<dbReference type="OMA" id="WAIRTFN"/>
<dbReference type="EC" id="2.5.1.58" evidence="4"/>
<dbReference type="GO" id="GO:0004660">
    <property type="term" value="F:protein farnesyltransferase activity"/>
    <property type="evidence" value="ECO:0007669"/>
    <property type="project" value="UniProtKB-EC"/>
</dbReference>
<dbReference type="RefSeq" id="XP_784125.4">
    <property type="nucleotide sequence ID" value="XM_779032.5"/>
</dbReference>
<evidence type="ECO:0000256" key="4">
    <source>
        <dbReference type="ARBA" id="ARBA00012702"/>
    </source>
</evidence>
<dbReference type="GO" id="GO:0005953">
    <property type="term" value="C:CAAX-protein geranylgeranyltransferase complex"/>
    <property type="evidence" value="ECO:0000318"/>
    <property type="project" value="GO_Central"/>
</dbReference>
<dbReference type="GO" id="GO:0004662">
    <property type="term" value="F:CAAX-protein geranylgeranyltransferase activity"/>
    <property type="evidence" value="ECO:0007669"/>
    <property type="project" value="UniProtKB-EC"/>
</dbReference>
<evidence type="ECO:0000256" key="18">
    <source>
        <dbReference type="ARBA" id="ARBA00063604"/>
    </source>
</evidence>
<dbReference type="EnsemblMetazoa" id="XM_779032">
    <property type="protein sequence ID" value="XP_784125"/>
    <property type="gene ID" value="LOC578890"/>
</dbReference>
<comment type="catalytic activity">
    <reaction evidence="15">
        <text>L-cysteinyl-[protein] + (2E,6E)-farnesyl diphosphate = S-(2E,6E)-farnesyl-L-cysteinyl-[protein] + diphosphate</text>
        <dbReference type="Rhea" id="RHEA:13345"/>
        <dbReference type="Rhea" id="RHEA-COMP:10131"/>
        <dbReference type="Rhea" id="RHEA-COMP:11535"/>
        <dbReference type="ChEBI" id="CHEBI:29950"/>
        <dbReference type="ChEBI" id="CHEBI:33019"/>
        <dbReference type="ChEBI" id="CHEBI:86019"/>
        <dbReference type="ChEBI" id="CHEBI:175763"/>
        <dbReference type="EC" id="2.5.1.58"/>
    </reaction>
</comment>
<evidence type="ECO:0000256" key="16">
    <source>
        <dbReference type="ARBA" id="ARBA00050428"/>
    </source>
</evidence>
<evidence type="ECO:0000256" key="10">
    <source>
        <dbReference type="ARBA" id="ARBA00040965"/>
    </source>
</evidence>
<organism evidence="19 20">
    <name type="scientific">Strongylocentrotus purpuratus</name>
    <name type="common">Purple sea urchin</name>
    <dbReference type="NCBI Taxonomy" id="7668"/>
    <lineage>
        <taxon>Eukaryota</taxon>
        <taxon>Metazoa</taxon>
        <taxon>Echinodermata</taxon>
        <taxon>Eleutherozoa</taxon>
        <taxon>Echinozoa</taxon>
        <taxon>Echinoidea</taxon>
        <taxon>Euechinoidea</taxon>
        <taxon>Echinacea</taxon>
        <taxon>Camarodonta</taxon>
        <taxon>Echinidea</taxon>
        <taxon>Strongylocentrotidae</taxon>
        <taxon>Strongylocentrotus</taxon>
    </lineage>
</organism>
<evidence type="ECO:0000313" key="20">
    <source>
        <dbReference type="Proteomes" id="UP000007110"/>
    </source>
</evidence>
<dbReference type="GO" id="GO:0007323">
    <property type="term" value="P:peptide pheromone maturation"/>
    <property type="evidence" value="ECO:0000318"/>
    <property type="project" value="GO_Central"/>
</dbReference>
<evidence type="ECO:0000256" key="13">
    <source>
        <dbReference type="ARBA" id="ARBA00043086"/>
    </source>
</evidence>
<keyword evidence="6" id="KW-0808">Transferase</keyword>
<comment type="subunit">
    <text evidence="18">Heterodimer of FNTA and FNTB (farnesyltransferase). Heterodimer of FNTA and PGGT1B (geranylgeranyltransferase).</text>
</comment>
<evidence type="ECO:0000313" key="19">
    <source>
        <dbReference type="EnsemblMetazoa" id="XP_784125"/>
    </source>
</evidence>
<reference evidence="20" key="1">
    <citation type="submission" date="2015-02" db="EMBL/GenBank/DDBJ databases">
        <title>Genome sequencing for Strongylocentrotus purpuratus.</title>
        <authorList>
            <person name="Murali S."/>
            <person name="Liu Y."/>
            <person name="Vee V."/>
            <person name="English A."/>
            <person name="Wang M."/>
            <person name="Skinner E."/>
            <person name="Han Y."/>
            <person name="Muzny D.M."/>
            <person name="Worley K.C."/>
            <person name="Gibbs R.A."/>
        </authorList>
    </citation>
    <scope>NUCLEOTIDE SEQUENCE</scope>
</reference>
<dbReference type="Gene3D" id="1.25.40.120">
    <property type="entry name" value="Protein prenylyltransferase"/>
    <property type="match status" value="1"/>
</dbReference>
<evidence type="ECO:0000256" key="14">
    <source>
        <dbReference type="ARBA" id="ARBA00043219"/>
    </source>
</evidence>
<dbReference type="InParanoid" id="A0A7M7RAV7"/>
<dbReference type="Pfam" id="PF01239">
    <property type="entry name" value="PPTA"/>
    <property type="match status" value="5"/>
</dbReference>
<reference evidence="19" key="2">
    <citation type="submission" date="2021-01" db="UniProtKB">
        <authorList>
            <consortium name="EnsemblMetazoa"/>
        </authorList>
    </citation>
    <scope>IDENTIFICATION</scope>
</reference>
<dbReference type="EC" id="2.5.1.59" evidence="3"/>
<evidence type="ECO:0000256" key="11">
    <source>
        <dbReference type="ARBA" id="ARBA00041392"/>
    </source>
</evidence>
<dbReference type="OrthoDB" id="272289at2759"/>
<comment type="similarity">
    <text evidence="2">Belongs to the protein prenyltransferase subunit alpha family.</text>
</comment>
<dbReference type="GO" id="GO:0005737">
    <property type="term" value="C:cytoplasm"/>
    <property type="evidence" value="ECO:0000318"/>
    <property type="project" value="GO_Central"/>
</dbReference>
<protein>
    <recommendedName>
        <fullName evidence="10">Protein farnesyltransferase/geranylgeranyltransferase type-1 subunit alpha</fullName>
        <ecNumber evidence="4">2.5.1.58</ecNumber>
        <ecNumber evidence="3">2.5.1.59</ecNumber>
    </recommendedName>
    <alternativeName>
        <fullName evidence="13">CAAX farnesyltransferase subunit alpha</fullName>
    </alternativeName>
    <alternativeName>
        <fullName evidence="12">FTase-alpha</fullName>
    </alternativeName>
    <alternativeName>
        <fullName evidence="11">Ras proteins prenyltransferase subunit alpha</fullName>
    </alternativeName>
    <alternativeName>
        <fullName evidence="14">Type I protein geranyl-geranyltransferase subunit alpha</fullName>
    </alternativeName>
</protein>
<accession>A0A7M7RAV7</accession>
<keyword evidence="7" id="KW-0677">Repeat</keyword>
<proteinExistence type="inferred from homology"/>
<dbReference type="FunFam" id="1.25.40.120:FF:000002">
    <property type="entry name" value="Protein farnesyltransferase/geranylgeranyltransferase type-1 subunit alpha"/>
    <property type="match status" value="1"/>
</dbReference>
<keyword evidence="5" id="KW-0637">Prenyltransferase</keyword>
<evidence type="ECO:0000256" key="17">
    <source>
        <dbReference type="ARBA" id="ARBA00055408"/>
    </source>
</evidence>
<dbReference type="FunCoup" id="A0A7M7RAV7">
    <property type="interactions" value="636"/>
</dbReference>
<evidence type="ECO:0000256" key="8">
    <source>
        <dbReference type="ARBA" id="ARBA00022842"/>
    </source>
</evidence>
<dbReference type="SUPFAM" id="SSF48439">
    <property type="entry name" value="Protein prenylyltransferase"/>
    <property type="match status" value="1"/>
</dbReference>
<dbReference type="PROSITE" id="PS51147">
    <property type="entry name" value="PFTA"/>
    <property type="match status" value="5"/>
</dbReference>
<dbReference type="AlphaFoldDB" id="A0A7M7RAV7"/>
<comment type="cofactor">
    <cofactor evidence="1">
        <name>Mg(2+)</name>
        <dbReference type="ChEBI" id="CHEBI:18420"/>
    </cofactor>
</comment>
<dbReference type="PANTHER" id="PTHR11129">
    <property type="entry name" value="PROTEIN FARNESYLTRANSFERASE ALPHA SUBUNIT/RAB GERANYLGERANYL TRANSFERASE ALPHA SUBUNIT"/>
    <property type="match status" value="1"/>
</dbReference>
<evidence type="ECO:0000256" key="1">
    <source>
        <dbReference type="ARBA" id="ARBA00001946"/>
    </source>
</evidence>
<evidence type="ECO:0000256" key="9">
    <source>
        <dbReference type="ARBA" id="ARBA00022990"/>
    </source>
</evidence>
<dbReference type="Proteomes" id="UP000007110">
    <property type="component" value="Unassembled WGS sequence"/>
</dbReference>
<evidence type="ECO:0000256" key="7">
    <source>
        <dbReference type="ARBA" id="ARBA00022737"/>
    </source>
</evidence>
<comment type="function">
    <text evidence="17">Essential subunit of both the farnesyltransferase and the geranylgeranyltransferase complex. Contributes to the transfer of a farnesyl or geranylgeranyl moiety from farnesyl or geranylgeranyl diphosphate to a cysteine at the fourth position from the C-terminus of several proteins having the C-terminal sequence Cys-aliphatic-aliphatic-X. May positively regulate neuromuscular junction development downstream of MUSK via its function in RAC1 prenylation and activation.</text>
</comment>
<evidence type="ECO:0000256" key="6">
    <source>
        <dbReference type="ARBA" id="ARBA00022679"/>
    </source>
</evidence>
<evidence type="ECO:0000256" key="12">
    <source>
        <dbReference type="ARBA" id="ARBA00042436"/>
    </source>
</evidence>
<sequence>MAAQEIDADSGSEFDDDLALQFYRDRPEWNDIIPIPQDDGPNPVVRIAYSERFQDVFDYLRAVLKADERSERALDLTKDAVELNAANYTVWHYRRVLLQALKKDLREEMRYISEIIQDHPKNYQVWHHRRAIVEWLKDPSNELNFTESILEKDSKNYHAWSHRQWVLQTFKLWDGELDYVHKLLLEDLRNNSAWNQRYFVMSNTTGFSDESVVDREVKYAIEFIKKAPNNESSWSYLRGVLALRDISSFPGLMQTCQDMYSENVRSPFLLSFIIDIYEEQLESKTFPEDTLLKATQLCDVLIQVDAIRLKYWEYIKRSLTLRFGKQGEA</sequence>
<evidence type="ECO:0000256" key="5">
    <source>
        <dbReference type="ARBA" id="ARBA00022602"/>
    </source>
</evidence>
<evidence type="ECO:0000256" key="2">
    <source>
        <dbReference type="ARBA" id="ARBA00006734"/>
    </source>
</evidence>
<keyword evidence="9" id="KW-0007">Acetylation</keyword>
<dbReference type="KEGG" id="spu:578890"/>
<dbReference type="GeneID" id="578890"/>
<name>A0A7M7RAV7_STRPU</name>
<evidence type="ECO:0000256" key="15">
    <source>
        <dbReference type="ARBA" id="ARBA00050225"/>
    </source>
</evidence>
<dbReference type="CTD" id="2339"/>
<dbReference type="GO" id="GO:0005965">
    <property type="term" value="C:protein farnesyltransferase complex"/>
    <property type="evidence" value="ECO:0000318"/>
    <property type="project" value="GO_Central"/>
</dbReference>